<keyword evidence="3" id="KW-1185">Reference proteome</keyword>
<evidence type="ECO:0000313" key="2">
    <source>
        <dbReference type="EMBL" id="TPQ16619.1"/>
    </source>
</evidence>
<proteinExistence type="predicted"/>
<organism evidence="2 3">
    <name type="scientific">Streptomyces sporangiiformans</name>
    <dbReference type="NCBI Taxonomy" id="2315329"/>
    <lineage>
        <taxon>Bacteria</taxon>
        <taxon>Bacillati</taxon>
        <taxon>Actinomycetota</taxon>
        <taxon>Actinomycetes</taxon>
        <taxon>Kitasatosporales</taxon>
        <taxon>Streptomycetaceae</taxon>
        <taxon>Streptomyces</taxon>
    </lineage>
</organism>
<feature type="compositionally biased region" description="Polar residues" evidence="1">
    <location>
        <begin position="15"/>
        <end position="24"/>
    </location>
</feature>
<sequence length="114" mass="12505">MRQRSRARRSRDQGFPSSVSQSEYGFTGPLRALRQRGALATDDNAADVRAEPRGPGVIQTTGPKRTGGPGSRRSRVRPPRASCAAPRAGPSRRRCPRGSWPACRRPRSPRPCSR</sequence>
<gene>
    <name evidence="2" type="ORF">FGD71_040820</name>
</gene>
<feature type="region of interest" description="Disordered" evidence="1">
    <location>
        <begin position="1"/>
        <end position="114"/>
    </location>
</feature>
<comment type="caution">
    <text evidence="2">The sequence shown here is derived from an EMBL/GenBank/DDBJ whole genome shotgun (WGS) entry which is preliminary data.</text>
</comment>
<feature type="compositionally biased region" description="Low complexity" evidence="1">
    <location>
        <begin position="79"/>
        <end position="89"/>
    </location>
</feature>
<evidence type="ECO:0000256" key="1">
    <source>
        <dbReference type="SAM" id="MobiDB-lite"/>
    </source>
</evidence>
<evidence type="ECO:0000313" key="3">
    <source>
        <dbReference type="Proteomes" id="UP000317378"/>
    </source>
</evidence>
<feature type="compositionally biased region" description="Basic residues" evidence="1">
    <location>
        <begin position="104"/>
        <end position="114"/>
    </location>
</feature>
<dbReference type="Proteomes" id="UP000317378">
    <property type="component" value="Unassembled WGS sequence"/>
</dbReference>
<dbReference type="AlphaFoldDB" id="A0A505DFF8"/>
<reference evidence="2 3" key="1">
    <citation type="submission" date="2019-06" db="EMBL/GenBank/DDBJ databases">
        <title>Streptomyces sporangiiformans sp. nov., a novel actinomycete isolated from soil in Mount Song.</title>
        <authorList>
            <person name="Han L."/>
        </authorList>
    </citation>
    <scope>NUCLEOTIDE SEQUENCE [LARGE SCALE GENOMIC DNA]</scope>
    <source>
        <strain evidence="2 3">NEAU-SSA 1</strain>
    </source>
</reference>
<name>A0A505DFF8_9ACTN</name>
<dbReference type="EMBL" id="VCHX02000324">
    <property type="protein sequence ID" value="TPQ16619.1"/>
    <property type="molecule type" value="Genomic_DNA"/>
</dbReference>
<protein>
    <submittedName>
        <fullName evidence="2">Uncharacterized protein</fullName>
    </submittedName>
</protein>
<accession>A0A505DFF8</accession>